<keyword evidence="2" id="KW-1185">Reference proteome</keyword>
<sequence>MAIYAGNGNGKTTVLEGLSLVGHLPCFPSLRVGESIQPSLLRQKWGGPDAGPPAFHRSLKLDELHRDGLAAWLQKMRPKGGDRYGMIEFELYDSLGASKVTHKFVVVVAPPTENGSQRLTGMLSRGDFDQRQPF</sequence>
<dbReference type="EMBL" id="JAVREO010000202">
    <property type="protein sequence ID" value="MDT0271062.1"/>
    <property type="molecule type" value="Genomic_DNA"/>
</dbReference>
<dbReference type="Proteomes" id="UP001183410">
    <property type="component" value="Unassembled WGS sequence"/>
</dbReference>
<evidence type="ECO:0008006" key="3">
    <source>
        <dbReference type="Google" id="ProtNLM"/>
    </source>
</evidence>
<evidence type="ECO:0000313" key="1">
    <source>
        <dbReference type="EMBL" id="MDT0271062.1"/>
    </source>
</evidence>
<evidence type="ECO:0000313" key="2">
    <source>
        <dbReference type="Proteomes" id="UP001183410"/>
    </source>
</evidence>
<reference evidence="2" key="1">
    <citation type="submission" date="2023-07" db="EMBL/GenBank/DDBJ databases">
        <title>30 novel species of actinomycetes from the DSMZ collection.</title>
        <authorList>
            <person name="Nouioui I."/>
        </authorList>
    </citation>
    <scope>NUCLEOTIDE SEQUENCE [LARGE SCALE GENOMIC DNA]</scope>
    <source>
        <strain evidence="2">DSM 44915</strain>
    </source>
</reference>
<dbReference type="RefSeq" id="WP_311671082.1">
    <property type="nucleotide sequence ID" value="NZ_JAVREO010000202.1"/>
</dbReference>
<feature type="non-terminal residue" evidence="1">
    <location>
        <position position="134"/>
    </location>
</feature>
<accession>A0ABU2K1D5</accession>
<comment type="caution">
    <text evidence="1">The sequence shown here is derived from an EMBL/GenBank/DDBJ whole genome shotgun (WGS) entry which is preliminary data.</text>
</comment>
<proteinExistence type="predicted"/>
<organism evidence="1 2">
    <name type="scientific">Streptomyces chisholmiae</name>
    <dbReference type="NCBI Taxonomy" id="3075540"/>
    <lineage>
        <taxon>Bacteria</taxon>
        <taxon>Bacillati</taxon>
        <taxon>Actinomycetota</taxon>
        <taxon>Actinomycetes</taxon>
        <taxon>Kitasatosporales</taxon>
        <taxon>Streptomycetaceae</taxon>
        <taxon>Streptomyces</taxon>
    </lineage>
</organism>
<protein>
    <recommendedName>
        <fullName evidence="3">Rad50/SbcC-type AAA domain-containing protein</fullName>
    </recommendedName>
</protein>
<name>A0ABU2K1D5_9ACTN</name>
<gene>
    <name evidence="1" type="ORF">RM844_32815</name>
</gene>